<name>A0ABN3CF31_9ACTN</name>
<reference evidence="2 3" key="1">
    <citation type="journal article" date="2019" name="Int. J. Syst. Evol. Microbiol.">
        <title>The Global Catalogue of Microorganisms (GCM) 10K type strain sequencing project: providing services to taxonomists for standard genome sequencing and annotation.</title>
        <authorList>
            <consortium name="The Broad Institute Genomics Platform"/>
            <consortium name="The Broad Institute Genome Sequencing Center for Infectious Disease"/>
            <person name="Wu L."/>
            <person name="Ma J."/>
        </authorList>
    </citation>
    <scope>NUCLEOTIDE SEQUENCE [LARGE SCALE GENOMIC DNA]</scope>
    <source>
        <strain evidence="2 3">JCM 16114</strain>
    </source>
</reference>
<sequence length="301" mass="31557">MPPAQAQAPIQGQAHVHAPAQGPVQAQAHVQAPVQAQTHVQAPALAPAQTPDGTTVLTPAQASGGAPGIAFAAGPLPSPAANTSPQGGTNPALLDEEPAWTGGPQPAPLAQPGAPKDGIPGAGRPVLPPRLVWRLAGGAHLQPQGASRTRTDEWQTWRFLPDKKLNRFYPAGTWTITATAKGVNGATITQYASFELKRETKLTSVRAEKSARADGVRLRGSLTRVDPRGLTDFGPFAKQRLEVLWRPDASSGWQAVGQATTDGAGAFMGTVQGRTDGYWRVRFPGTGHYAPDLSKSRQIAQ</sequence>
<feature type="compositionally biased region" description="Low complexity" evidence="1">
    <location>
        <begin position="102"/>
        <end position="115"/>
    </location>
</feature>
<dbReference type="EMBL" id="BAAAQX010000007">
    <property type="protein sequence ID" value="GAA2207851.1"/>
    <property type="molecule type" value="Genomic_DNA"/>
</dbReference>
<feature type="compositionally biased region" description="Polar residues" evidence="1">
    <location>
        <begin position="80"/>
        <end position="89"/>
    </location>
</feature>
<accession>A0ABN3CF31</accession>
<keyword evidence="3" id="KW-1185">Reference proteome</keyword>
<evidence type="ECO:0000313" key="2">
    <source>
        <dbReference type="EMBL" id="GAA2207851.1"/>
    </source>
</evidence>
<dbReference type="Proteomes" id="UP001499843">
    <property type="component" value="Unassembled WGS sequence"/>
</dbReference>
<organism evidence="2 3">
    <name type="scientific">Nonomuraea monospora</name>
    <dbReference type="NCBI Taxonomy" id="568818"/>
    <lineage>
        <taxon>Bacteria</taxon>
        <taxon>Bacillati</taxon>
        <taxon>Actinomycetota</taxon>
        <taxon>Actinomycetes</taxon>
        <taxon>Streptosporangiales</taxon>
        <taxon>Streptosporangiaceae</taxon>
        <taxon>Nonomuraea</taxon>
    </lineage>
</organism>
<evidence type="ECO:0008006" key="4">
    <source>
        <dbReference type="Google" id="ProtNLM"/>
    </source>
</evidence>
<protein>
    <recommendedName>
        <fullName evidence="4">Htaa protein</fullName>
    </recommendedName>
</protein>
<evidence type="ECO:0000256" key="1">
    <source>
        <dbReference type="SAM" id="MobiDB-lite"/>
    </source>
</evidence>
<feature type="region of interest" description="Disordered" evidence="1">
    <location>
        <begin position="1"/>
        <end position="31"/>
    </location>
</feature>
<feature type="region of interest" description="Disordered" evidence="1">
    <location>
        <begin position="68"/>
        <end position="125"/>
    </location>
</feature>
<proteinExistence type="predicted"/>
<gene>
    <name evidence="2" type="ORF">GCM10009850_033090</name>
</gene>
<comment type="caution">
    <text evidence="2">The sequence shown here is derived from an EMBL/GenBank/DDBJ whole genome shotgun (WGS) entry which is preliminary data.</text>
</comment>
<evidence type="ECO:0000313" key="3">
    <source>
        <dbReference type="Proteomes" id="UP001499843"/>
    </source>
</evidence>